<dbReference type="InterPro" id="IPR027417">
    <property type="entry name" value="P-loop_NTPase"/>
</dbReference>
<keyword evidence="1" id="KW-0547">Nucleotide-binding</keyword>
<dbReference type="SUPFAM" id="SSF52540">
    <property type="entry name" value="P-loop containing nucleoside triphosphate hydrolases"/>
    <property type="match status" value="1"/>
</dbReference>
<dbReference type="GO" id="GO:0051782">
    <property type="term" value="P:negative regulation of cell division"/>
    <property type="evidence" value="ECO:0007669"/>
    <property type="project" value="TreeGrafter"/>
</dbReference>
<proteinExistence type="predicted"/>
<dbReference type="EMBL" id="MELK01000054">
    <property type="protein sequence ID" value="OFW55422.1"/>
    <property type="molecule type" value="Genomic_DNA"/>
</dbReference>
<keyword evidence="2" id="KW-0067">ATP-binding</keyword>
<sequence length="418" mass="46256">MNQISVAIALQSGETGSRAIDLVEGHPLLDFCGAARSLADLIRLLERFHPRVLLISPSILEDLMANPLQGEALNRLGDPLSFLLYGLEVKWKAEDMMKALRQPLRYCGIINIADMDSEELFRQMREKVQLYSSNSPAGFPGNGTIKSARDASRFLIVTGCKGGVGSTLLSCLLSSALASSRQRVLLMDMDAELSQLLHIKNGEDGKSLMDLLPIAEDISWDLIRASVNRQPSGFYLLPYGLRSLEGVEIEEALRAPFLRNMLFLFDVVIMDFRRSLGRDFLTLLHHNPTVILVSLPDTLSANCARRKVSFIGRSGLERERLRLILNRCGSHHALGPDEIARATGLDLLACLPEDDRHGRDFAELGQIPRLDSNLGRAAIRAVTALGFEIPGECRTSGRKSFKAFRGRHQEVAVEERGS</sequence>
<organism evidence="4 5">
    <name type="scientific">Candidatus Solincola sediminis</name>
    <dbReference type="NCBI Taxonomy" id="1797199"/>
    <lineage>
        <taxon>Bacteria</taxon>
        <taxon>Bacillati</taxon>
        <taxon>Actinomycetota</taxon>
        <taxon>Candidatus Geothermincolia</taxon>
        <taxon>Candidatus Geothermincolales</taxon>
        <taxon>Candidatus Geothermincolaceae</taxon>
        <taxon>Candidatus Solincola</taxon>
    </lineage>
</organism>
<evidence type="ECO:0000313" key="4">
    <source>
        <dbReference type="EMBL" id="OFW55422.1"/>
    </source>
</evidence>
<dbReference type="Proteomes" id="UP000177876">
    <property type="component" value="Unassembled WGS sequence"/>
</dbReference>
<evidence type="ECO:0000313" key="5">
    <source>
        <dbReference type="Proteomes" id="UP000177876"/>
    </source>
</evidence>
<dbReference type="STRING" id="1797197.A2Y75_09905"/>
<dbReference type="AlphaFoldDB" id="A0A1F2WF00"/>
<feature type="domain" description="CobQ/CobB/MinD/ParA nucleotide binding" evidence="3">
    <location>
        <begin position="156"/>
        <end position="356"/>
    </location>
</feature>
<comment type="caution">
    <text evidence="4">The sequence shown here is derived from an EMBL/GenBank/DDBJ whole genome shotgun (WGS) entry which is preliminary data.</text>
</comment>
<dbReference type="InterPro" id="IPR050625">
    <property type="entry name" value="ParA/MinD_ATPase"/>
</dbReference>
<dbReference type="Gene3D" id="3.40.50.300">
    <property type="entry name" value="P-loop containing nucleotide triphosphate hydrolases"/>
    <property type="match status" value="1"/>
</dbReference>
<dbReference type="GO" id="GO:0005829">
    <property type="term" value="C:cytosol"/>
    <property type="evidence" value="ECO:0007669"/>
    <property type="project" value="TreeGrafter"/>
</dbReference>
<protein>
    <recommendedName>
        <fullName evidence="3">CobQ/CobB/MinD/ParA nucleotide binding domain-containing protein</fullName>
    </recommendedName>
</protein>
<gene>
    <name evidence="4" type="ORF">A2Y75_09905</name>
</gene>
<dbReference type="Pfam" id="PF01656">
    <property type="entry name" value="CbiA"/>
    <property type="match status" value="1"/>
</dbReference>
<evidence type="ECO:0000256" key="2">
    <source>
        <dbReference type="ARBA" id="ARBA00022840"/>
    </source>
</evidence>
<dbReference type="GO" id="GO:0009898">
    <property type="term" value="C:cytoplasmic side of plasma membrane"/>
    <property type="evidence" value="ECO:0007669"/>
    <property type="project" value="TreeGrafter"/>
</dbReference>
<accession>A0A1F2WF00</accession>
<dbReference type="InterPro" id="IPR002586">
    <property type="entry name" value="CobQ/CobB/MinD/ParA_Nub-bd_dom"/>
</dbReference>
<evidence type="ECO:0000259" key="3">
    <source>
        <dbReference type="Pfam" id="PF01656"/>
    </source>
</evidence>
<dbReference type="GO" id="GO:0005524">
    <property type="term" value="F:ATP binding"/>
    <property type="evidence" value="ECO:0007669"/>
    <property type="project" value="UniProtKB-KW"/>
</dbReference>
<dbReference type="PANTHER" id="PTHR43384">
    <property type="entry name" value="SEPTUM SITE-DETERMINING PROTEIN MIND HOMOLOG, CHLOROPLASTIC-RELATED"/>
    <property type="match status" value="1"/>
</dbReference>
<evidence type="ECO:0000256" key="1">
    <source>
        <dbReference type="ARBA" id="ARBA00022741"/>
    </source>
</evidence>
<dbReference type="GO" id="GO:0016887">
    <property type="term" value="F:ATP hydrolysis activity"/>
    <property type="evidence" value="ECO:0007669"/>
    <property type="project" value="TreeGrafter"/>
</dbReference>
<dbReference type="PANTHER" id="PTHR43384:SF6">
    <property type="entry name" value="SEPTUM SITE-DETERMINING PROTEIN MIND HOMOLOG, CHLOROPLASTIC"/>
    <property type="match status" value="1"/>
</dbReference>
<name>A0A1F2WF00_9ACTN</name>
<reference evidence="4 5" key="1">
    <citation type="journal article" date="2016" name="Nat. Commun.">
        <title>Thousands of microbial genomes shed light on interconnected biogeochemical processes in an aquifer system.</title>
        <authorList>
            <person name="Anantharaman K."/>
            <person name="Brown C.T."/>
            <person name="Hug L.A."/>
            <person name="Sharon I."/>
            <person name="Castelle C.J."/>
            <person name="Probst A.J."/>
            <person name="Thomas B.C."/>
            <person name="Singh A."/>
            <person name="Wilkins M.J."/>
            <person name="Karaoz U."/>
            <person name="Brodie E.L."/>
            <person name="Williams K.H."/>
            <person name="Hubbard S.S."/>
            <person name="Banfield J.F."/>
        </authorList>
    </citation>
    <scope>NUCLEOTIDE SEQUENCE [LARGE SCALE GENOMIC DNA]</scope>
</reference>